<dbReference type="InterPro" id="IPR049942">
    <property type="entry name" value="DML1/Misato"/>
</dbReference>
<organism evidence="8 9">
    <name type="scientific">Cocos nucifera</name>
    <name type="common">Coconut palm</name>
    <dbReference type="NCBI Taxonomy" id="13894"/>
    <lineage>
        <taxon>Eukaryota</taxon>
        <taxon>Viridiplantae</taxon>
        <taxon>Streptophyta</taxon>
        <taxon>Embryophyta</taxon>
        <taxon>Tracheophyta</taxon>
        <taxon>Spermatophyta</taxon>
        <taxon>Magnoliopsida</taxon>
        <taxon>Liliopsida</taxon>
        <taxon>Arecaceae</taxon>
        <taxon>Arecoideae</taxon>
        <taxon>Cocoseae</taxon>
        <taxon>Attaleinae</taxon>
        <taxon>Cocos</taxon>
    </lineage>
</organism>
<comment type="caution">
    <text evidence="8">The sequence shown here is derived from an EMBL/GenBank/DDBJ whole genome shotgun (WGS) entry which is preliminary data.</text>
</comment>
<dbReference type="PANTHER" id="PTHR13391">
    <property type="entry name" value="MITOCHONDRIAL DISTRIBUTION REGULATOR MISATO"/>
    <property type="match status" value="1"/>
</dbReference>
<reference evidence="8" key="2">
    <citation type="submission" date="2019-07" db="EMBL/GenBank/DDBJ databases">
        <authorList>
            <person name="Yang Y."/>
            <person name="Bocs S."/>
            <person name="Baudouin L."/>
        </authorList>
    </citation>
    <scope>NUCLEOTIDE SEQUENCE</scope>
    <source>
        <tissue evidence="8">Spear leaf of Hainan Tall coconut</tissue>
    </source>
</reference>
<keyword evidence="5" id="KW-0963">Cytoplasm</keyword>
<keyword evidence="5" id="KW-0206">Cytoskeleton</keyword>
<dbReference type="PROSITE" id="PS00228">
    <property type="entry name" value="TUBULIN_B_AUTOREG"/>
    <property type="match status" value="1"/>
</dbReference>
<feature type="domain" description="DML1/Misato tubulin" evidence="7">
    <location>
        <begin position="158"/>
        <end position="339"/>
    </location>
</feature>
<reference evidence="8" key="1">
    <citation type="journal article" date="2017" name="Gigascience">
        <title>The genome draft of coconut (Cocos nucifera).</title>
        <authorList>
            <person name="Xiao Y."/>
            <person name="Xu P."/>
            <person name="Fan H."/>
            <person name="Baudouin L."/>
            <person name="Xia W."/>
            <person name="Bocs S."/>
            <person name="Xu J."/>
            <person name="Li Q."/>
            <person name="Guo A."/>
            <person name="Zhou L."/>
            <person name="Li J."/>
            <person name="Wu Y."/>
            <person name="Ma Z."/>
            <person name="Armero A."/>
            <person name="Issali A.E."/>
            <person name="Liu N."/>
            <person name="Peng M."/>
            <person name="Yang Y."/>
        </authorList>
    </citation>
    <scope>NUCLEOTIDE SEQUENCE</scope>
    <source>
        <tissue evidence="8">Spear leaf of Hainan Tall coconut</tissue>
    </source>
</reference>
<dbReference type="AlphaFoldDB" id="A0A8K0ICN7"/>
<keyword evidence="4" id="KW-0496">Mitochondrion</keyword>
<dbReference type="SUPFAM" id="SSF52490">
    <property type="entry name" value="Tubulin nucleotide-binding domain-like"/>
    <property type="match status" value="1"/>
</dbReference>
<protein>
    <submittedName>
        <fullName evidence="8">Protein misato</fullName>
    </submittedName>
</protein>
<dbReference type="Pfam" id="PF10644">
    <property type="entry name" value="Misat_Tub_SegII"/>
    <property type="match status" value="1"/>
</dbReference>
<evidence type="ECO:0000313" key="8">
    <source>
        <dbReference type="EMBL" id="KAG1347929.1"/>
    </source>
</evidence>
<name>A0A8K0ICN7_COCNU</name>
<evidence type="ECO:0000256" key="4">
    <source>
        <dbReference type="ARBA" id="ARBA00023128"/>
    </source>
</evidence>
<evidence type="ECO:0000256" key="5">
    <source>
        <dbReference type="ARBA" id="ARBA00023212"/>
    </source>
</evidence>
<proteinExistence type="inferred from homology"/>
<dbReference type="Gene3D" id="3.40.50.1440">
    <property type="entry name" value="Tubulin/FtsZ, GTPase domain"/>
    <property type="match status" value="1"/>
</dbReference>
<dbReference type="CDD" id="cd06060">
    <property type="entry name" value="misato"/>
    <property type="match status" value="1"/>
</dbReference>
<evidence type="ECO:0000313" key="9">
    <source>
        <dbReference type="Proteomes" id="UP000797356"/>
    </source>
</evidence>
<keyword evidence="9" id="KW-1185">Reference proteome</keyword>
<dbReference type="GO" id="GO:0005856">
    <property type="term" value="C:cytoskeleton"/>
    <property type="evidence" value="ECO:0007669"/>
    <property type="project" value="UniProtKB-SubCell"/>
</dbReference>
<evidence type="ECO:0000259" key="7">
    <source>
        <dbReference type="Pfam" id="PF14881"/>
    </source>
</evidence>
<evidence type="ECO:0000256" key="3">
    <source>
        <dbReference type="ARBA" id="ARBA00008507"/>
    </source>
</evidence>
<accession>A0A8K0ICN7</accession>
<dbReference type="InterPro" id="IPR029209">
    <property type="entry name" value="DML1/Misato_tubulin"/>
</dbReference>
<dbReference type="Proteomes" id="UP000797356">
    <property type="component" value="Chromosome 6"/>
</dbReference>
<comment type="similarity">
    <text evidence="3">Belongs to the misato family.</text>
</comment>
<dbReference type="Pfam" id="PF14881">
    <property type="entry name" value="Tubulin_3"/>
    <property type="match status" value="1"/>
</dbReference>
<dbReference type="EMBL" id="CM017877">
    <property type="protein sequence ID" value="KAG1347929.1"/>
    <property type="molecule type" value="Genomic_DNA"/>
</dbReference>
<dbReference type="PANTHER" id="PTHR13391:SF0">
    <property type="entry name" value="PROTEIN MISATO HOMOLOG 1"/>
    <property type="match status" value="1"/>
</dbReference>
<dbReference type="GO" id="GO:0007005">
    <property type="term" value="P:mitochondrion organization"/>
    <property type="evidence" value="ECO:0007669"/>
    <property type="project" value="InterPro"/>
</dbReference>
<dbReference type="InterPro" id="IPR036525">
    <property type="entry name" value="Tubulin/FtsZ_GTPase_sf"/>
</dbReference>
<dbReference type="InterPro" id="IPR013838">
    <property type="entry name" value="Beta-tubulin_BS"/>
</dbReference>
<evidence type="ECO:0000256" key="1">
    <source>
        <dbReference type="ARBA" id="ARBA00004173"/>
    </source>
</evidence>
<comment type="subcellular location">
    <subcellularLocation>
        <location evidence="2">Cytoplasm</location>
        <location evidence="2">Cytoskeleton</location>
    </subcellularLocation>
    <subcellularLocation>
        <location evidence="1">Mitochondrion</location>
    </subcellularLocation>
</comment>
<feature type="domain" description="Misato Segment II tubulin-like" evidence="6">
    <location>
        <begin position="2"/>
        <end position="121"/>
    </location>
</feature>
<evidence type="ECO:0000256" key="2">
    <source>
        <dbReference type="ARBA" id="ARBA00004245"/>
    </source>
</evidence>
<dbReference type="InterPro" id="IPR019605">
    <property type="entry name" value="Misato_II_tubulin-like"/>
</dbReference>
<evidence type="ECO:0000259" key="6">
    <source>
        <dbReference type="Pfam" id="PF10644"/>
    </source>
</evidence>
<dbReference type="OrthoDB" id="271881at2759"/>
<dbReference type="GO" id="GO:0005739">
    <property type="term" value="C:mitochondrion"/>
    <property type="evidence" value="ECO:0007669"/>
    <property type="project" value="UniProtKB-SubCell"/>
</dbReference>
<gene>
    <name evidence="8" type="ORF">COCNU_06G017580</name>
</gene>
<sequence length="576" mass="63298">MREIVTIQVGDFANYIGSHFWNFQDELLGLVEEPHGDPIFKNSSLDMDVLYRAGETQQGLLTYSPRLISIGFKGSLGSLSSSGSLFDNISPYDTTDIVTWTGNVSRCVAEPHKKNLFLQSLCEEDQPKSALYANDPDKQKSSPHNQIQDKDQVECLESGVKFWTDFSKVQYHPRSLYELCGSWTDVQKFDNYGIGKDVLSAGLQIEEMSERLRFFVEECDHIQGIQFIIDDSGGFSSVAAEYLENIADEYANTPVLLYAARDPGAYSFPVSQKESITRVLHDAISFSRLSSLCKLMVPVGLPSLSRSKLSSVLHVDDQKLFHSSAVYAASIHSISIPFRMELPGPTATSAYVSGAVDVGEIIHILAGQARQNMVTILDTAMPAPSLTDEHSQGSIHRNLHPLTPEVEEDDDDLHAVESLIIHGALHSGHHRASVSQVKDSIHASYLGGSQKPMFAHLSIARCPLPIPLPFPSIFGSSVGPHGELSGNQSEGARSRGSLEIDSIPMAARLRSSKAVMPLIEKRLGNLRKYGTARGAPGAELLRSWGFAKDEIEDMGEFLSRLLMVFDSHRDTSSDSD</sequence>